<reference evidence="4" key="1">
    <citation type="submission" date="2020-01" db="EMBL/GenBank/DDBJ databases">
        <authorList>
            <person name="Meier V. D."/>
            <person name="Meier V D."/>
        </authorList>
    </citation>
    <scope>NUCLEOTIDE SEQUENCE</scope>
    <source>
        <strain evidence="4">HLG_WM_MAG_09</strain>
    </source>
</reference>
<dbReference type="AlphaFoldDB" id="A0A6S6UJK6"/>
<evidence type="ECO:0000256" key="2">
    <source>
        <dbReference type="SAM" id="SignalP"/>
    </source>
</evidence>
<gene>
    <name evidence="4" type="ORF">HELGO_WM21249</name>
</gene>
<dbReference type="PANTHER" id="PTHR42852:SF17">
    <property type="entry name" value="THIOREDOXIN-LIKE PROTEIN HI_1115"/>
    <property type="match status" value="1"/>
</dbReference>
<dbReference type="InterPro" id="IPR029058">
    <property type="entry name" value="AB_hydrolase_fold"/>
</dbReference>
<evidence type="ECO:0000256" key="1">
    <source>
        <dbReference type="ARBA" id="ARBA00023284"/>
    </source>
</evidence>
<feature type="domain" description="Thioredoxin" evidence="3">
    <location>
        <begin position="287"/>
        <end position="427"/>
    </location>
</feature>
<evidence type="ECO:0000313" key="4">
    <source>
        <dbReference type="EMBL" id="CAA6829042.1"/>
    </source>
</evidence>
<dbReference type="PANTHER" id="PTHR42852">
    <property type="entry name" value="THIOL:DISULFIDE INTERCHANGE PROTEIN DSBE"/>
    <property type="match status" value="1"/>
</dbReference>
<name>A0A6S6UJK6_9GAMM</name>
<keyword evidence="2" id="KW-0732">Signal</keyword>
<dbReference type="InterPro" id="IPR050553">
    <property type="entry name" value="Thioredoxin_ResA/DsbE_sf"/>
</dbReference>
<dbReference type="GO" id="GO:0016209">
    <property type="term" value="F:antioxidant activity"/>
    <property type="evidence" value="ECO:0007669"/>
    <property type="project" value="InterPro"/>
</dbReference>
<dbReference type="SUPFAM" id="SSF52833">
    <property type="entry name" value="Thioredoxin-like"/>
    <property type="match status" value="1"/>
</dbReference>
<dbReference type="InterPro" id="IPR017937">
    <property type="entry name" value="Thioredoxin_CS"/>
</dbReference>
<dbReference type="SUPFAM" id="SSF53474">
    <property type="entry name" value="alpha/beta-Hydrolases"/>
    <property type="match status" value="1"/>
</dbReference>
<sequence>MRLLLLTVLFIASQFATPTLMAATDTPEPDETRYLDIGDDLEITVQRFGKSDTRALWFPHERGFNQDHLFPLAQQMAAKGLEIWMLPLHDDYFLPPSRNSLSKIPAQHIAAIIRHAAADKPEQPLYLFTAGRGAAMVATGLAALQNERPNSKIGGLLLMHPNFTASTAEPGKSVNYLPITTQTHAPVYIFQPEKSGRRWYLEELVSKLEQGGSEVLTQLIASASDGYLMRPVPRGGEAAQVEQFPEQFAKAVTELQSVELVAKTTPVAEEKLEQTELAAYKDTLQPYPGEQLAPDITLPDMSGAIHSLKNYRGKIVLLNFWASWCPPCVKEVPSLGRLQKQFDPEDFVVLSVDMGEEKADVEAFLEKIPADYPVMLDVEGTTVQPWKLSAFPTTFALDREGYIRLAYFGGLEWDEPEVVELLEQTFELEALE</sequence>
<evidence type="ECO:0000259" key="3">
    <source>
        <dbReference type="PROSITE" id="PS51352"/>
    </source>
</evidence>
<dbReference type="GO" id="GO:0015036">
    <property type="term" value="F:disulfide oxidoreductase activity"/>
    <property type="evidence" value="ECO:0007669"/>
    <property type="project" value="UniProtKB-ARBA"/>
</dbReference>
<keyword evidence="1" id="KW-0676">Redox-active center</keyword>
<dbReference type="EMBL" id="CACVAT010000492">
    <property type="protein sequence ID" value="CAA6829042.1"/>
    <property type="molecule type" value="Genomic_DNA"/>
</dbReference>
<proteinExistence type="predicted"/>
<dbReference type="InterPro" id="IPR013766">
    <property type="entry name" value="Thioredoxin_domain"/>
</dbReference>
<dbReference type="Pfam" id="PF00578">
    <property type="entry name" value="AhpC-TSA"/>
    <property type="match status" value="1"/>
</dbReference>
<dbReference type="Gene3D" id="3.40.30.10">
    <property type="entry name" value="Glutaredoxin"/>
    <property type="match status" value="1"/>
</dbReference>
<accession>A0A6S6UJK6</accession>
<dbReference type="InterPro" id="IPR000866">
    <property type="entry name" value="AhpC/TSA"/>
</dbReference>
<dbReference type="CDD" id="cd02966">
    <property type="entry name" value="TlpA_like_family"/>
    <property type="match status" value="1"/>
</dbReference>
<dbReference type="PROSITE" id="PS51352">
    <property type="entry name" value="THIOREDOXIN_2"/>
    <property type="match status" value="1"/>
</dbReference>
<protein>
    <recommendedName>
        <fullName evidence="3">Thioredoxin domain-containing protein</fullName>
    </recommendedName>
</protein>
<dbReference type="InterPro" id="IPR036249">
    <property type="entry name" value="Thioredoxin-like_sf"/>
</dbReference>
<feature type="signal peptide" evidence="2">
    <location>
        <begin position="1"/>
        <end position="22"/>
    </location>
</feature>
<feature type="chain" id="PRO_5028101590" description="Thioredoxin domain-containing protein" evidence="2">
    <location>
        <begin position="23"/>
        <end position="432"/>
    </location>
</feature>
<organism evidence="4">
    <name type="scientific">uncultured Thiotrichaceae bacterium</name>
    <dbReference type="NCBI Taxonomy" id="298394"/>
    <lineage>
        <taxon>Bacteria</taxon>
        <taxon>Pseudomonadati</taxon>
        <taxon>Pseudomonadota</taxon>
        <taxon>Gammaproteobacteria</taxon>
        <taxon>Thiotrichales</taxon>
        <taxon>Thiotrichaceae</taxon>
        <taxon>environmental samples</taxon>
    </lineage>
</organism>
<dbReference type="PROSITE" id="PS00194">
    <property type="entry name" value="THIOREDOXIN_1"/>
    <property type="match status" value="1"/>
</dbReference>